<comment type="caution">
    <text evidence="1">The sequence shown here is derived from an EMBL/GenBank/DDBJ whole genome shotgun (WGS) entry which is preliminary data.</text>
</comment>
<protein>
    <submittedName>
        <fullName evidence="1">3696_t:CDS:1</fullName>
    </submittedName>
</protein>
<reference evidence="1" key="1">
    <citation type="submission" date="2021-06" db="EMBL/GenBank/DDBJ databases">
        <authorList>
            <person name="Kallberg Y."/>
            <person name="Tangrot J."/>
            <person name="Rosling A."/>
        </authorList>
    </citation>
    <scope>NUCLEOTIDE SEQUENCE</scope>
    <source>
        <strain evidence="1">MA453B</strain>
    </source>
</reference>
<dbReference type="AlphaFoldDB" id="A0A9N9KB48"/>
<sequence length="110" mass="13167">NHINKNCTDGVCFMTDIDKFQLVYFEGSRPAEKKPEREITDAKKIPYNLKNLYSNIIKEVIKNCRRLPKKLFMFGGQRKFRLNEIDNANLPREFLEMQNFIYFYEYTVNG</sequence>
<accession>A0A9N9KB48</accession>
<proteinExistence type="predicted"/>
<feature type="non-terminal residue" evidence="1">
    <location>
        <position position="110"/>
    </location>
</feature>
<name>A0A9N9KB48_9GLOM</name>
<organism evidence="1 2">
    <name type="scientific">Dentiscutata erythropus</name>
    <dbReference type="NCBI Taxonomy" id="1348616"/>
    <lineage>
        <taxon>Eukaryota</taxon>
        <taxon>Fungi</taxon>
        <taxon>Fungi incertae sedis</taxon>
        <taxon>Mucoromycota</taxon>
        <taxon>Glomeromycotina</taxon>
        <taxon>Glomeromycetes</taxon>
        <taxon>Diversisporales</taxon>
        <taxon>Gigasporaceae</taxon>
        <taxon>Dentiscutata</taxon>
    </lineage>
</organism>
<feature type="non-terminal residue" evidence="1">
    <location>
        <position position="1"/>
    </location>
</feature>
<dbReference type="EMBL" id="CAJVPY010057608">
    <property type="protein sequence ID" value="CAG8819204.1"/>
    <property type="molecule type" value="Genomic_DNA"/>
</dbReference>
<keyword evidence="2" id="KW-1185">Reference proteome</keyword>
<gene>
    <name evidence="1" type="ORF">DERYTH_LOCUS26746</name>
</gene>
<evidence type="ECO:0000313" key="1">
    <source>
        <dbReference type="EMBL" id="CAG8819204.1"/>
    </source>
</evidence>
<dbReference type="OrthoDB" id="2345088at2759"/>
<dbReference type="Proteomes" id="UP000789405">
    <property type="component" value="Unassembled WGS sequence"/>
</dbReference>
<evidence type="ECO:0000313" key="2">
    <source>
        <dbReference type="Proteomes" id="UP000789405"/>
    </source>
</evidence>